<protein>
    <submittedName>
        <fullName evidence="1">Uncharacterized protein</fullName>
    </submittedName>
</protein>
<dbReference type="HOGENOM" id="CLU_2170940_0_0_1"/>
<dbReference type="GeneID" id="9378766"/>
<dbReference type="RefSeq" id="XP_002910887.1">
    <property type="nucleotide sequence ID" value="XM_002910841.1"/>
</dbReference>
<dbReference type="KEGG" id="cci:CC1G_14864"/>
<accession>D6RNW9</accession>
<dbReference type="InParanoid" id="D6RNW9"/>
<dbReference type="EMBL" id="AACS02000007">
    <property type="protein sequence ID" value="EFI27393.1"/>
    <property type="molecule type" value="Genomic_DNA"/>
</dbReference>
<sequence>MSKTSKQLYSASTDTRGHIVKAALAKYGTMDNLVQHLRPVVEWAPISPTTFSSIAHPADNEASTNITIPFLDFLEQFEREVSDHGGLAAQIENVIFKCIDLNGPIHLTPA</sequence>
<gene>
    <name evidence="1" type="ORF">CC1G_14864</name>
</gene>
<keyword evidence="2" id="KW-1185">Reference proteome</keyword>
<dbReference type="Proteomes" id="UP000001861">
    <property type="component" value="Unassembled WGS sequence"/>
</dbReference>
<evidence type="ECO:0000313" key="2">
    <source>
        <dbReference type="Proteomes" id="UP000001861"/>
    </source>
</evidence>
<dbReference type="AlphaFoldDB" id="D6RNW9"/>
<evidence type="ECO:0000313" key="1">
    <source>
        <dbReference type="EMBL" id="EFI27393.1"/>
    </source>
</evidence>
<comment type="caution">
    <text evidence="1">The sequence shown here is derived from an EMBL/GenBank/DDBJ whole genome shotgun (WGS) entry which is preliminary data.</text>
</comment>
<name>D6RNW9_COPC7</name>
<dbReference type="VEuPathDB" id="FungiDB:CC1G_14864"/>
<reference evidence="1 2" key="1">
    <citation type="journal article" date="2010" name="Proc. Natl. Acad. Sci. U.S.A.">
        <title>Insights into evolution of multicellular fungi from the assembled chromosomes of the mushroom Coprinopsis cinerea (Coprinus cinereus).</title>
        <authorList>
            <person name="Stajich J.E."/>
            <person name="Wilke S.K."/>
            <person name="Ahren D."/>
            <person name="Au C.H."/>
            <person name="Birren B.W."/>
            <person name="Borodovsky M."/>
            <person name="Burns C."/>
            <person name="Canback B."/>
            <person name="Casselton L.A."/>
            <person name="Cheng C.K."/>
            <person name="Deng J."/>
            <person name="Dietrich F.S."/>
            <person name="Fargo D.C."/>
            <person name="Farman M.L."/>
            <person name="Gathman A.C."/>
            <person name="Goldberg J."/>
            <person name="Guigo R."/>
            <person name="Hoegger P.J."/>
            <person name="Hooker J.B."/>
            <person name="Huggins A."/>
            <person name="James T.Y."/>
            <person name="Kamada T."/>
            <person name="Kilaru S."/>
            <person name="Kodira C."/>
            <person name="Kues U."/>
            <person name="Kupfer D."/>
            <person name="Kwan H.S."/>
            <person name="Lomsadze A."/>
            <person name="Li W."/>
            <person name="Lilly W.W."/>
            <person name="Ma L.J."/>
            <person name="Mackey A.J."/>
            <person name="Manning G."/>
            <person name="Martin F."/>
            <person name="Muraguchi H."/>
            <person name="Natvig D.O."/>
            <person name="Palmerini H."/>
            <person name="Ramesh M.A."/>
            <person name="Rehmeyer C.J."/>
            <person name="Roe B.A."/>
            <person name="Shenoy N."/>
            <person name="Stanke M."/>
            <person name="Ter-Hovhannisyan V."/>
            <person name="Tunlid A."/>
            <person name="Velagapudi R."/>
            <person name="Vision T.J."/>
            <person name="Zeng Q."/>
            <person name="Zolan M.E."/>
            <person name="Pukkila P.J."/>
        </authorList>
    </citation>
    <scope>NUCLEOTIDE SEQUENCE [LARGE SCALE GENOMIC DNA]</scope>
    <source>
        <strain evidence="2">Okayama-7 / 130 / ATCC MYA-4618 / FGSC 9003</strain>
    </source>
</reference>
<organism evidence="1 2">
    <name type="scientific">Coprinopsis cinerea (strain Okayama-7 / 130 / ATCC MYA-4618 / FGSC 9003)</name>
    <name type="common">Inky cap fungus</name>
    <name type="synonym">Hormographiella aspergillata</name>
    <dbReference type="NCBI Taxonomy" id="240176"/>
    <lineage>
        <taxon>Eukaryota</taxon>
        <taxon>Fungi</taxon>
        <taxon>Dikarya</taxon>
        <taxon>Basidiomycota</taxon>
        <taxon>Agaricomycotina</taxon>
        <taxon>Agaricomycetes</taxon>
        <taxon>Agaricomycetidae</taxon>
        <taxon>Agaricales</taxon>
        <taxon>Agaricineae</taxon>
        <taxon>Psathyrellaceae</taxon>
        <taxon>Coprinopsis</taxon>
    </lineage>
</organism>
<proteinExistence type="predicted"/>